<dbReference type="AlphaFoldDB" id="A0A453B5W8"/>
<reference evidence="3" key="1">
    <citation type="journal article" date="2014" name="Science">
        <title>Ancient hybridizations among the ancestral genomes of bread wheat.</title>
        <authorList>
            <consortium name="International Wheat Genome Sequencing Consortium,"/>
            <person name="Marcussen T."/>
            <person name="Sandve S.R."/>
            <person name="Heier L."/>
            <person name="Spannagl M."/>
            <person name="Pfeifer M."/>
            <person name="Jakobsen K.S."/>
            <person name="Wulff B.B."/>
            <person name="Steuernagel B."/>
            <person name="Mayer K.F."/>
            <person name="Olsen O.A."/>
        </authorList>
    </citation>
    <scope>NUCLEOTIDE SEQUENCE [LARGE SCALE GENOMIC DNA]</scope>
    <source>
        <strain evidence="3">cv. AL8/78</strain>
    </source>
</reference>
<keyword evidence="1" id="KW-1133">Transmembrane helix</keyword>
<feature type="transmembrane region" description="Helical" evidence="1">
    <location>
        <begin position="12"/>
        <end position="31"/>
    </location>
</feature>
<dbReference type="EnsemblPlants" id="AET2Gv20373700.4">
    <property type="protein sequence ID" value="AET2Gv20373700.4"/>
    <property type="gene ID" value="AET2Gv20373700"/>
</dbReference>
<dbReference type="Proteomes" id="UP000015105">
    <property type="component" value="Chromosome 2D"/>
</dbReference>
<sequence>MTLGFKHKLHNALIYVILLAFFILMVFSFQFRDKVMYLIRKITHDERHLRSLTM</sequence>
<keyword evidence="3" id="KW-1185">Reference proteome</keyword>
<organism evidence="2 3">
    <name type="scientific">Aegilops tauschii subsp. strangulata</name>
    <name type="common">Goatgrass</name>
    <dbReference type="NCBI Taxonomy" id="200361"/>
    <lineage>
        <taxon>Eukaryota</taxon>
        <taxon>Viridiplantae</taxon>
        <taxon>Streptophyta</taxon>
        <taxon>Embryophyta</taxon>
        <taxon>Tracheophyta</taxon>
        <taxon>Spermatophyta</taxon>
        <taxon>Magnoliopsida</taxon>
        <taxon>Liliopsida</taxon>
        <taxon>Poales</taxon>
        <taxon>Poaceae</taxon>
        <taxon>BOP clade</taxon>
        <taxon>Pooideae</taxon>
        <taxon>Triticodae</taxon>
        <taxon>Triticeae</taxon>
        <taxon>Triticinae</taxon>
        <taxon>Aegilops</taxon>
    </lineage>
</organism>
<reference evidence="2" key="5">
    <citation type="journal article" date="2021" name="G3 (Bethesda)">
        <title>Aegilops tauschii genome assembly Aet v5.0 features greater sequence contiguity and improved annotation.</title>
        <authorList>
            <person name="Wang L."/>
            <person name="Zhu T."/>
            <person name="Rodriguez J.C."/>
            <person name="Deal K.R."/>
            <person name="Dubcovsky J."/>
            <person name="McGuire P.E."/>
            <person name="Lux T."/>
            <person name="Spannagl M."/>
            <person name="Mayer K.F.X."/>
            <person name="Baldrich P."/>
            <person name="Meyers B.C."/>
            <person name="Huo N."/>
            <person name="Gu Y.Q."/>
            <person name="Zhou H."/>
            <person name="Devos K.M."/>
            <person name="Bennetzen J.L."/>
            <person name="Unver T."/>
            <person name="Budak H."/>
            <person name="Gulick P.J."/>
            <person name="Galiba G."/>
            <person name="Kalapos B."/>
            <person name="Nelson D.R."/>
            <person name="Li P."/>
            <person name="You F.M."/>
            <person name="Luo M.C."/>
            <person name="Dvorak J."/>
        </authorList>
    </citation>
    <scope>NUCLEOTIDE SEQUENCE [LARGE SCALE GENOMIC DNA]</scope>
    <source>
        <strain evidence="2">cv. AL8/78</strain>
    </source>
</reference>
<accession>A0A453B5W8</accession>
<evidence type="ECO:0000313" key="2">
    <source>
        <dbReference type="EnsemblPlants" id="AET2Gv20373700.4"/>
    </source>
</evidence>
<evidence type="ECO:0000313" key="3">
    <source>
        <dbReference type="Proteomes" id="UP000015105"/>
    </source>
</evidence>
<protein>
    <submittedName>
        <fullName evidence="2">Uncharacterized protein</fullName>
    </submittedName>
</protein>
<reference evidence="2" key="4">
    <citation type="submission" date="2019-03" db="UniProtKB">
        <authorList>
            <consortium name="EnsemblPlants"/>
        </authorList>
    </citation>
    <scope>IDENTIFICATION</scope>
</reference>
<reference evidence="2" key="3">
    <citation type="journal article" date="2017" name="Nature">
        <title>Genome sequence of the progenitor of the wheat D genome Aegilops tauschii.</title>
        <authorList>
            <person name="Luo M.C."/>
            <person name="Gu Y.Q."/>
            <person name="Puiu D."/>
            <person name="Wang H."/>
            <person name="Twardziok S.O."/>
            <person name="Deal K.R."/>
            <person name="Huo N."/>
            <person name="Zhu T."/>
            <person name="Wang L."/>
            <person name="Wang Y."/>
            <person name="McGuire P.E."/>
            <person name="Liu S."/>
            <person name="Long H."/>
            <person name="Ramasamy R.K."/>
            <person name="Rodriguez J.C."/>
            <person name="Van S.L."/>
            <person name="Yuan L."/>
            <person name="Wang Z."/>
            <person name="Xia Z."/>
            <person name="Xiao L."/>
            <person name="Anderson O.D."/>
            <person name="Ouyang S."/>
            <person name="Liang Y."/>
            <person name="Zimin A.V."/>
            <person name="Pertea G."/>
            <person name="Qi P."/>
            <person name="Bennetzen J.L."/>
            <person name="Dai X."/>
            <person name="Dawson M.W."/>
            <person name="Muller H.G."/>
            <person name="Kugler K."/>
            <person name="Rivarola-Duarte L."/>
            <person name="Spannagl M."/>
            <person name="Mayer K.F.X."/>
            <person name="Lu F.H."/>
            <person name="Bevan M.W."/>
            <person name="Leroy P."/>
            <person name="Li P."/>
            <person name="You F.M."/>
            <person name="Sun Q."/>
            <person name="Liu Z."/>
            <person name="Lyons E."/>
            <person name="Wicker T."/>
            <person name="Salzberg S.L."/>
            <person name="Devos K.M."/>
            <person name="Dvorak J."/>
        </authorList>
    </citation>
    <scope>NUCLEOTIDE SEQUENCE [LARGE SCALE GENOMIC DNA]</scope>
    <source>
        <strain evidence="2">cv. AL8/78</strain>
    </source>
</reference>
<dbReference type="Gramene" id="AET2Gv20373700.4">
    <property type="protein sequence ID" value="AET2Gv20373700.4"/>
    <property type="gene ID" value="AET2Gv20373700"/>
</dbReference>
<keyword evidence="1" id="KW-0472">Membrane</keyword>
<keyword evidence="1" id="KW-0812">Transmembrane</keyword>
<evidence type="ECO:0000256" key="1">
    <source>
        <dbReference type="SAM" id="Phobius"/>
    </source>
</evidence>
<proteinExistence type="predicted"/>
<name>A0A453B5W8_AEGTS</name>
<reference evidence="3" key="2">
    <citation type="journal article" date="2017" name="Nat. Plants">
        <title>The Aegilops tauschii genome reveals multiple impacts of transposons.</title>
        <authorList>
            <person name="Zhao G."/>
            <person name="Zou C."/>
            <person name="Li K."/>
            <person name="Wang K."/>
            <person name="Li T."/>
            <person name="Gao L."/>
            <person name="Zhang X."/>
            <person name="Wang H."/>
            <person name="Yang Z."/>
            <person name="Liu X."/>
            <person name="Jiang W."/>
            <person name="Mao L."/>
            <person name="Kong X."/>
            <person name="Jiao Y."/>
            <person name="Jia J."/>
        </authorList>
    </citation>
    <scope>NUCLEOTIDE SEQUENCE [LARGE SCALE GENOMIC DNA]</scope>
    <source>
        <strain evidence="3">cv. AL8/78</strain>
    </source>
</reference>